<organism evidence="1 2">
    <name type="scientific">Podila minutissima</name>
    <dbReference type="NCBI Taxonomy" id="64525"/>
    <lineage>
        <taxon>Eukaryota</taxon>
        <taxon>Fungi</taxon>
        <taxon>Fungi incertae sedis</taxon>
        <taxon>Mucoromycota</taxon>
        <taxon>Mortierellomycotina</taxon>
        <taxon>Mortierellomycetes</taxon>
        <taxon>Mortierellales</taxon>
        <taxon>Mortierellaceae</taxon>
        <taxon>Podila</taxon>
    </lineage>
</organism>
<keyword evidence="2" id="KW-1185">Reference proteome</keyword>
<name>A0A9P5SSD0_9FUNG</name>
<reference evidence="1" key="1">
    <citation type="journal article" date="2020" name="Fungal Divers.">
        <title>Resolving the Mortierellaceae phylogeny through synthesis of multi-gene phylogenetics and phylogenomics.</title>
        <authorList>
            <person name="Vandepol N."/>
            <person name="Liber J."/>
            <person name="Desiro A."/>
            <person name="Na H."/>
            <person name="Kennedy M."/>
            <person name="Barry K."/>
            <person name="Grigoriev I.V."/>
            <person name="Miller A.N."/>
            <person name="O'Donnell K."/>
            <person name="Stajich J.E."/>
            <person name="Bonito G."/>
        </authorList>
    </citation>
    <scope>NUCLEOTIDE SEQUENCE</scope>
    <source>
        <strain evidence="1">NVP1</strain>
    </source>
</reference>
<proteinExistence type="predicted"/>
<evidence type="ECO:0008006" key="3">
    <source>
        <dbReference type="Google" id="ProtNLM"/>
    </source>
</evidence>
<dbReference type="InterPro" id="IPR008709">
    <property type="entry name" value="Neurochondrin"/>
</dbReference>
<dbReference type="PANTHER" id="PTHR13109">
    <property type="entry name" value="NEUROCHONDRIN"/>
    <property type="match status" value="1"/>
</dbReference>
<dbReference type="PANTHER" id="PTHR13109:SF7">
    <property type="entry name" value="NEUROCHONDRIN"/>
    <property type="match status" value="1"/>
</dbReference>
<gene>
    <name evidence="1" type="ORF">BG006_001130</name>
</gene>
<comment type="caution">
    <text evidence="1">The sequence shown here is derived from an EMBL/GenBank/DDBJ whole genome shotgun (WGS) entry which is preliminary data.</text>
</comment>
<dbReference type="Proteomes" id="UP000696485">
    <property type="component" value="Unassembled WGS sequence"/>
</dbReference>
<accession>A0A9P5SSD0</accession>
<sequence length="446" mass="50270">MASAQEQDSLPKSDLERCLELLKPGTPDESKFVGLTLMTTFLQTKQQDKDRETMITQFFDSMDFDFLDRMLQIDDSTVPKDAGVDALTIKAIAVDIMTCFSSVWQLLIRKEFKDRVPTMISILTTSDTTESSNNVLKILVKMTAYPQVSMILTNPGYQSAIVAYIFNTFDKKDEAHEDATMIFKRTFLIIQEGFKQSPAVVMQITKEFLPTIMTKIAKSFSQLTEPHKPEIVRLLAESVTYLSETYVQQHVKDHEQETKTWTKYLKSGLIQLLTPSTRDDCFKLTGILLQRLGPEWLFPDTSSTPSSVTKSKKKSTPASLVNSMESLSLSEVEISKKFAALIVHLTCVEVRVLMDELADDLSGELSKDKSDDTKCQQTQAQAKIRKEQVLPLAYEILEVTIGYLVHVSESEDEMVNGLFDATGLLKVQESLQATFAAILDYLKDLQ</sequence>
<dbReference type="AlphaFoldDB" id="A0A9P5SSD0"/>
<evidence type="ECO:0000313" key="2">
    <source>
        <dbReference type="Proteomes" id="UP000696485"/>
    </source>
</evidence>
<protein>
    <recommendedName>
        <fullName evidence="3">Neurochondrin-like protein</fullName>
    </recommendedName>
</protein>
<dbReference type="Pfam" id="PF05536">
    <property type="entry name" value="Neurochondrin"/>
    <property type="match status" value="1"/>
</dbReference>
<evidence type="ECO:0000313" key="1">
    <source>
        <dbReference type="EMBL" id="KAF9334970.1"/>
    </source>
</evidence>
<dbReference type="EMBL" id="JAAAUY010000121">
    <property type="protein sequence ID" value="KAF9334970.1"/>
    <property type="molecule type" value="Genomic_DNA"/>
</dbReference>